<accession>A0A918LR32</accession>
<name>A0A918LR32_9ACTN</name>
<dbReference type="AlphaFoldDB" id="A0A918LR32"/>
<dbReference type="EMBL" id="BMSA01000003">
    <property type="protein sequence ID" value="GGT40226.1"/>
    <property type="molecule type" value="Genomic_DNA"/>
</dbReference>
<feature type="region of interest" description="Disordered" evidence="1">
    <location>
        <begin position="1"/>
        <end position="20"/>
    </location>
</feature>
<evidence type="ECO:0008006" key="4">
    <source>
        <dbReference type="Google" id="ProtNLM"/>
    </source>
</evidence>
<gene>
    <name evidence="2" type="ORF">GCM10010226_15570</name>
</gene>
<feature type="compositionally biased region" description="Basic and acidic residues" evidence="1">
    <location>
        <begin position="1"/>
        <end position="12"/>
    </location>
</feature>
<evidence type="ECO:0000256" key="1">
    <source>
        <dbReference type="SAM" id="MobiDB-lite"/>
    </source>
</evidence>
<evidence type="ECO:0000313" key="3">
    <source>
        <dbReference type="Proteomes" id="UP000646776"/>
    </source>
</evidence>
<dbReference type="Proteomes" id="UP000646776">
    <property type="component" value="Unassembled WGS sequence"/>
</dbReference>
<protein>
    <recommendedName>
        <fullName evidence="4">DUF5753 domain-containing protein</fullName>
    </recommendedName>
</protein>
<comment type="caution">
    <text evidence="2">The sequence shown here is derived from an EMBL/GenBank/DDBJ whole genome shotgun (WGS) entry which is preliminary data.</text>
</comment>
<evidence type="ECO:0000313" key="2">
    <source>
        <dbReference type="EMBL" id="GGT40226.1"/>
    </source>
</evidence>
<proteinExistence type="predicted"/>
<organism evidence="2 3">
    <name type="scientific">Streptomyces phaeofaciens</name>
    <dbReference type="NCBI Taxonomy" id="68254"/>
    <lineage>
        <taxon>Bacteria</taxon>
        <taxon>Bacillati</taxon>
        <taxon>Actinomycetota</taxon>
        <taxon>Actinomycetes</taxon>
        <taxon>Kitasatosporales</taxon>
        <taxon>Streptomycetaceae</taxon>
        <taxon>Streptomyces</taxon>
    </lineage>
</organism>
<reference evidence="2" key="1">
    <citation type="journal article" date="2014" name="Int. J. Syst. Evol. Microbiol.">
        <title>Complete genome sequence of Corynebacterium casei LMG S-19264T (=DSM 44701T), isolated from a smear-ripened cheese.</title>
        <authorList>
            <consortium name="US DOE Joint Genome Institute (JGI-PGF)"/>
            <person name="Walter F."/>
            <person name="Albersmeier A."/>
            <person name="Kalinowski J."/>
            <person name="Ruckert C."/>
        </authorList>
    </citation>
    <scope>NUCLEOTIDE SEQUENCE</scope>
    <source>
        <strain evidence="2">JCM 4125</strain>
    </source>
</reference>
<keyword evidence="3" id="KW-1185">Reference proteome</keyword>
<reference evidence="2" key="2">
    <citation type="submission" date="2020-09" db="EMBL/GenBank/DDBJ databases">
        <authorList>
            <person name="Sun Q."/>
            <person name="Ohkuma M."/>
        </authorList>
    </citation>
    <scope>NUCLEOTIDE SEQUENCE</scope>
    <source>
        <strain evidence="2">JCM 4125</strain>
    </source>
</reference>
<sequence length="58" mass="6350">MPGENGAKRDTGDACGPWVMGHAPPQLERYRLILDRTTQAALPAAKSRDFIAQLTQDL</sequence>